<reference evidence="1" key="1">
    <citation type="journal article" date="2014" name="Front. Microbiol.">
        <title>High frequency of phylogenetically diverse reductive dehalogenase-homologous genes in deep subseafloor sedimentary metagenomes.</title>
        <authorList>
            <person name="Kawai M."/>
            <person name="Futagami T."/>
            <person name="Toyoda A."/>
            <person name="Takaki Y."/>
            <person name="Nishi S."/>
            <person name="Hori S."/>
            <person name="Arai W."/>
            <person name="Tsubouchi T."/>
            <person name="Morono Y."/>
            <person name="Uchiyama I."/>
            <person name="Ito T."/>
            <person name="Fujiyama A."/>
            <person name="Inagaki F."/>
            <person name="Takami H."/>
        </authorList>
    </citation>
    <scope>NUCLEOTIDE SEQUENCE</scope>
    <source>
        <strain evidence="1">Expedition CK06-06</strain>
    </source>
</reference>
<dbReference type="AlphaFoldDB" id="X0YBJ6"/>
<protein>
    <submittedName>
        <fullName evidence="1">Uncharacterized protein</fullName>
    </submittedName>
</protein>
<accession>X0YBJ6</accession>
<organism evidence="1">
    <name type="scientific">marine sediment metagenome</name>
    <dbReference type="NCBI Taxonomy" id="412755"/>
    <lineage>
        <taxon>unclassified sequences</taxon>
        <taxon>metagenomes</taxon>
        <taxon>ecological metagenomes</taxon>
    </lineage>
</organism>
<proteinExistence type="predicted"/>
<feature type="non-terminal residue" evidence="1">
    <location>
        <position position="1"/>
    </location>
</feature>
<name>X0YBJ6_9ZZZZ</name>
<evidence type="ECO:0000313" key="1">
    <source>
        <dbReference type="EMBL" id="GAG53209.1"/>
    </source>
</evidence>
<gene>
    <name evidence="1" type="ORF">S01H1_77927</name>
</gene>
<sequence length="40" mass="4610">PRSEGKEPLETLCLLFSYSLISYKLGRPNNRKAYILVRLA</sequence>
<dbReference type="EMBL" id="BARS01052413">
    <property type="protein sequence ID" value="GAG53209.1"/>
    <property type="molecule type" value="Genomic_DNA"/>
</dbReference>
<comment type="caution">
    <text evidence="1">The sequence shown here is derived from an EMBL/GenBank/DDBJ whole genome shotgun (WGS) entry which is preliminary data.</text>
</comment>